<feature type="domain" description="Dynein heavy chain C-terminal" evidence="5">
    <location>
        <begin position="544"/>
        <end position="661"/>
    </location>
</feature>
<sequence>MHGFVDPSVGLIDAGVLPHELPSASVAGLSSAEVSQHISSSSEVFRTHSLRELQRVRTRDIITVESSCGGPASLYHVVNDQIPPELQDLLRRPLTAHEREQLSRRVDAISAEVVPIPHRPKALWIFGPPAVGKSSMADELSIDLFGRPNNAVLVDGDEVRLVHEGFQKVAEHGFRSNVVHADAWEIFKETKIVQEAKKDVFRAAIQKRQNLKLPDASTNTKRVSAMISELERADYELYAICMWAPEAETQIRGRFRSVKAGKLFSTRNYLQACMGALEMGCLWERKIAEGCRCFKAVAFYDNTIRPSHPVHLAQFEQLVKMADSEAREHAERCRATRDAHQRADVAASEARARGSAPRAVAKLWLQEASRPANVGTESTSSQALTRSWSMSESLRGWTSADARAPSSSAAAPTTGPSCAEDLSSLFLAERRLGQAQGVLLGIALRARRCGVGRAGRSKISTSPCTGLDWSGASEVLRGAGLSKVDMRVAIAAGPNFGAQRAKGAGQVRCRPRKRSASTRAACRLRLQRCSATALTHSGASRATNEDSGGGHGKSMDEIVKEQTGELLGKMPPDFVEEIFRAQIRKLKGPGGPVCQDKGFDAPLNIFLFQELQRLQNIIKIVRTNLKSIAMAIDGTVVMTTDLLEDLSSIFDARVPRRWRAARSRLARMAMGRRGRGTGQRRAREVTPSAAGRRASLSATMCERTLRTVMPADFVCFHEWYRRCRLASFTSSAFAVSFARAPVSLESLRTSSGAEEWLVGL</sequence>
<evidence type="ECO:0008006" key="8">
    <source>
        <dbReference type="Google" id="ProtNLM"/>
    </source>
</evidence>
<feature type="region of interest" description="Disordered" evidence="3">
    <location>
        <begin position="671"/>
        <end position="691"/>
    </location>
</feature>
<evidence type="ECO:0000313" key="7">
    <source>
        <dbReference type="Proteomes" id="UP001189429"/>
    </source>
</evidence>
<organism evidence="6 7">
    <name type="scientific">Prorocentrum cordatum</name>
    <dbReference type="NCBI Taxonomy" id="2364126"/>
    <lineage>
        <taxon>Eukaryota</taxon>
        <taxon>Sar</taxon>
        <taxon>Alveolata</taxon>
        <taxon>Dinophyceae</taxon>
        <taxon>Prorocentrales</taxon>
        <taxon>Prorocentraceae</taxon>
        <taxon>Prorocentrum</taxon>
    </lineage>
</organism>
<feature type="domain" description="Zeta toxin" evidence="4">
    <location>
        <begin position="117"/>
        <end position="256"/>
    </location>
</feature>
<dbReference type="InterPro" id="IPR010488">
    <property type="entry name" value="Zeta_toxin_domain"/>
</dbReference>
<dbReference type="Gene3D" id="1.20.1270.280">
    <property type="match status" value="1"/>
</dbReference>
<name>A0ABN9QVS6_9DINO</name>
<evidence type="ECO:0000256" key="3">
    <source>
        <dbReference type="SAM" id="MobiDB-lite"/>
    </source>
</evidence>
<dbReference type="Pfam" id="PF06414">
    <property type="entry name" value="Zeta_toxin"/>
    <property type="match status" value="1"/>
</dbReference>
<dbReference type="InterPro" id="IPR041228">
    <property type="entry name" value="Dynein_C"/>
</dbReference>
<dbReference type="EMBL" id="CAUYUJ010004380">
    <property type="protein sequence ID" value="CAK0809349.1"/>
    <property type="molecule type" value="Genomic_DNA"/>
</dbReference>
<accession>A0ABN9QVS6</accession>
<dbReference type="Pfam" id="PF18199">
    <property type="entry name" value="Dynein_C"/>
    <property type="match status" value="1"/>
</dbReference>
<dbReference type="InterPro" id="IPR026983">
    <property type="entry name" value="DHC"/>
</dbReference>
<keyword evidence="7" id="KW-1185">Reference proteome</keyword>
<evidence type="ECO:0000313" key="6">
    <source>
        <dbReference type="EMBL" id="CAK0809349.1"/>
    </source>
</evidence>
<comment type="caution">
    <text evidence="6">The sequence shown here is derived from an EMBL/GenBank/DDBJ whole genome shotgun (WGS) entry which is preliminary data.</text>
</comment>
<feature type="compositionally biased region" description="Basic residues" evidence="3">
    <location>
        <begin position="671"/>
        <end position="680"/>
    </location>
</feature>
<protein>
    <recommendedName>
        <fullName evidence="8">Zeta toxin domain-containing protein</fullName>
    </recommendedName>
</protein>
<gene>
    <name evidence="6" type="ORF">PCOR1329_LOCUS14626</name>
</gene>
<dbReference type="PANTHER" id="PTHR46961">
    <property type="entry name" value="DYNEIN HEAVY CHAIN 1, AXONEMAL-LIKE PROTEIN"/>
    <property type="match status" value="1"/>
</dbReference>
<dbReference type="Proteomes" id="UP001189429">
    <property type="component" value="Unassembled WGS sequence"/>
</dbReference>
<evidence type="ECO:0000259" key="4">
    <source>
        <dbReference type="Pfam" id="PF06414"/>
    </source>
</evidence>
<dbReference type="Gene3D" id="3.40.50.300">
    <property type="entry name" value="P-loop containing nucleotide triphosphate hydrolases"/>
    <property type="match status" value="1"/>
</dbReference>
<evidence type="ECO:0000256" key="2">
    <source>
        <dbReference type="ARBA" id="ARBA00022840"/>
    </source>
</evidence>
<reference evidence="6" key="1">
    <citation type="submission" date="2023-10" db="EMBL/GenBank/DDBJ databases">
        <authorList>
            <person name="Chen Y."/>
            <person name="Shah S."/>
            <person name="Dougan E. K."/>
            <person name="Thang M."/>
            <person name="Chan C."/>
        </authorList>
    </citation>
    <scope>NUCLEOTIDE SEQUENCE [LARGE SCALE GENOMIC DNA]</scope>
</reference>
<keyword evidence="1" id="KW-0547">Nucleotide-binding</keyword>
<keyword evidence="2" id="KW-0067">ATP-binding</keyword>
<dbReference type="InterPro" id="IPR027417">
    <property type="entry name" value="P-loop_NTPase"/>
</dbReference>
<proteinExistence type="predicted"/>
<evidence type="ECO:0000256" key="1">
    <source>
        <dbReference type="ARBA" id="ARBA00022741"/>
    </source>
</evidence>
<evidence type="ECO:0000259" key="5">
    <source>
        <dbReference type="Pfam" id="PF18199"/>
    </source>
</evidence>
<dbReference type="SUPFAM" id="SSF52540">
    <property type="entry name" value="P-loop containing nucleoside triphosphate hydrolases"/>
    <property type="match status" value="1"/>
</dbReference>